<comment type="caution">
    <text evidence="2">The sequence shown here is derived from an EMBL/GenBank/DDBJ whole genome shotgun (WGS) entry which is preliminary data.</text>
</comment>
<dbReference type="AlphaFoldDB" id="A0AAV5ACE2"/>
<accession>A0AAV5ACE2</accession>
<proteinExistence type="predicted"/>
<dbReference type="InterPro" id="IPR052953">
    <property type="entry name" value="Ser-rich/MCO-related"/>
</dbReference>
<dbReference type="InterPro" id="IPR008972">
    <property type="entry name" value="Cupredoxin"/>
</dbReference>
<protein>
    <recommendedName>
        <fullName evidence="4">Cupredoxin</fullName>
    </recommendedName>
</protein>
<keyword evidence="3" id="KW-1185">Reference proteome</keyword>
<evidence type="ECO:0000256" key="1">
    <source>
        <dbReference type="SAM" id="SignalP"/>
    </source>
</evidence>
<dbReference type="Proteomes" id="UP001050691">
    <property type="component" value="Unassembled WGS sequence"/>
</dbReference>
<sequence>MKLLSLAALILPAYVSAQGYGGPAPATPTTSSAAPISLPSNVHQIMLGEGDQFTFTPNTITAKSGDIIAFTVSTQSTANHGVVQSNPDAPCTELSGGYDSGLWAPGDTFAITINDTKPLSFFCPQTSPAVHCEGGMVLIINPASPSDITSLIAAAKTVTNEATATSPQSTGSDVVATSVPSALSSSSSGGSNTSGAIKGSVATTAGFLTAVFGFFFTMA</sequence>
<dbReference type="CDD" id="cd00920">
    <property type="entry name" value="Cupredoxin"/>
    <property type="match status" value="1"/>
</dbReference>
<evidence type="ECO:0000313" key="3">
    <source>
        <dbReference type="Proteomes" id="UP001050691"/>
    </source>
</evidence>
<evidence type="ECO:0008006" key="4">
    <source>
        <dbReference type="Google" id="ProtNLM"/>
    </source>
</evidence>
<dbReference type="EMBL" id="BPWL01000007">
    <property type="protein sequence ID" value="GJJ12314.1"/>
    <property type="molecule type" value="Genomic_DNA"/>
</dbReference>
<evidence type="ECO:0000313" key="2">
    <source>
        <dbReference type="EMBL" id="GJJ12314.1"/>
    </source>
</evidence>
<dbReference type="PANTHER" id="PTHR34883:SF15">
    <property type="entry name" value="EXTRACELLULAR SERINE-RICH PROTEIN"/>
    <property type="match status" value="1"/>
</dbReference>
<dbReference type="Gene3D" id="2.60.40.420">
    <property type="entry name" value="Cupredoxins - blue copper proteins"/>
    <property type="match status" value="1"/>
</dbReference>
<reference evidence="2" key="1">
    <citation type="submission" date="2021-10" db="EMBL/GenBank/DDBJ databases">
        <title>De novo Genome Assembly of Clathrus columnatus (Basidiomycota, Fungi) Using Illumina and Nanopore Sequence Data.</title>
        <authorList>
            <person name="Ogiso-Tanaka E."/>
            <person name="Itagaki H."/>
            <person name="Hosoya T."/>
            <person name="Hosaka K."/>
        </authorList>
    </citation>
    <scope>NUCLEOTIDE SEQUENCE</scope>
    <source>
        <strain evidence="2">MO-923</strain>
    </source>
</reference>
<gene>
    <name evidence="2" type="ORF">Clacol_006555</name>
</gene>
<organism evidence="2 3">
    <name type="scientific">Clathrus columnatus</name>
    <dbReference type="NCBI Taxonomy" id="1419009"/>
    <lineage>
        <taxon>Eukaryota</taxon>
        <taxon>Fungi</taxon>
        <taxon>Dikarya</taxon>
        <taxon>Basidiomycota</taxon>
        <taxon>Agaricomycotina</taxon>
        <taxon>Agaricomycetes</taxon>
        <taxon>Phallomycetidae</taxon>
        <taxon>Phallales</taxon>
        <taxon>Clathraceae</taxon>
        <taxon>Clathrus</taxon>
    </lineage>
</organism>
<name>A0AAV5ACE2_9AGAM</name>
<dbReference type="SUPFAM" id="SSF49503">
    <property type="entry name" value="Cupredoxins"/>
    <property type="match status" value="1"/>
</dbReference>
<keyword evidence="1" id="KW-0732">Signal</keyword>
<feature type="signal peptide" evidence="1">
    <location>
        <begin position="1"/>
        <end position="17"/>
    </location>
</feature>
<feature type="chain" id="PRO_5043629858" description="Cupredoxin" evidence="1">
    <location>
        <begin position="18"/>
        <end position="219"/>
    </location>
</feature>
<dbReference type="PANTHER" id="PTHR34883">
    <property type="entry name" value="SERINE-RICH PROTEIN, PUTATIVE-RELATED-RELATED"/>
    <property type="match status" value="1"/>
</dbReference>